<dbReference type="EMBL" id="JGZR01000003">
    <property type="protein sequence ID" value="KFJ04566.1"/>
    <property type="molecule type" value="Genomic_DNA"/>
</dbReference>
<name>A0A087E9W5_9BIFI</name>
<dbReference type="InterPro" id="IPR035093">
    <property type="entry name" value="RelE/ParE_toxin_dom_sf"/>
</dbReference>
<dbReference type="Pfam" id="PF05016">
    <property type="entry name" value="ParE_toxin"/>
    <property type="match status" value="1"/>
</dbReference>
<evidence type="ECO:0000256" key="1">
    <source>
        <dbReference type="ARBA" id="ARBA00022649"/>
    </source>
</evidence>
<dbReference type="InterPro" id="IPR007712">
    <property type="entry name" value="RelE/ParE_toxin"/>
</dbReference>
<organism evidence="2 3">
    <name type="scientific">Bifidobacterium subtile</name>
    <dbReference type="NCBI Taxonomy" id="77635"/>
    <lineage>
        <taxon>Bacteria</taxon>
        <taxon>Bacillati</taxon>
        <taxon>Actinomycetota</taxon>
        <taxon>Actinomycetes</taxon>
        <taxon>Bifidobacteriales</taxon>
        <taxon>Bifidobacteriaceae</taxon>
        <taxon>Bifidobacterium</taxon>
    </lineage>
</organism>
<dbReference type="eggNOG" id="COG3668">
    <property type="taxonomic scope" value="Bacteria"/>
</dbReference>
<keyword evidence="1" id="KW-1277">Toxin-antitoxin system</keyword>
<comment type="caution">
    <text evidence="2">The sequence shown here is derived from an EMBL/GenBank/DDBJ whole genome shotgun (WGS) entry which is preliminary data.</text>
</comment>
<sequence>MYDVVVLPTALADMSDAVRYIATELGEPGAAGRLADDFMAVADSSGEYPYSHRVYAPLRPLAHEYCRVAVGNYLMFYRVDEPSRTVTVAAVMYARRDIARHPEGER</sequence>
<dbReference type="Gene3D" id="3.30.2310.20">
    <property type="entry name" value="RelE-like"/>
    <property type="match status" value="1"/>
</dbReference>
<dbReference type="STRING" id="77635.BISU_0573"/>
<dbReference type="AlphaFoldDB" id="A0A087E9W5"/>
<keyword evidence="3" id="KW-1185">Reference proteome</keyword>
<dbReference type="OrthoDB" id="3268478at2"/>
<accession>A0A087E9W5</accession>
<reference evidence="2 3" key="1">
    <citation type="submission" date="2014-03" db="EMBL/GenBank/DDBJ databases">
        <title>Genomics of Bifidobacteria.</title>
        <authorList>
            <person name="Ventura M."/>
            <person name="Milani C."/>
            <person name="Lugli G.A."/>
        </authorList>
    </citation>
    <scope>NUCLEOTIDE SEQUENCE [LARGE SCALE GENOMIC DNA]</scope>
    <source>
        <strain evidence="2 3">LMG 11597</strain>
    </source>
</reference>
<protein>
    <submittedName>
        <fullName evidence="2">RelE/StbE family addiction module toxin</fullName>
    </submittedName>
</protein>
<gene>
    <name evidence="2" type="ORF">BISU_0573</name>
</gene>
<evidence type="ECO:0000313" key="2">
    <source>
        <dbReference type="EMBL" id="KFJ04566.1"/>
    </source>
</evidence>
<proteinExistence type="predicted"/>
<evidence type="ECO:0000313" key="3">
    <source>
        <dbReference type="Proteomes" id="UP000029055"/>
    </source>
</evidence>
<dbReference type="Proteomes" id="UP000029055">
    <property type="component" value="Unassembled WGS sequence"/>
</dbReference>
<dbReference type="RefSeq" id="WP_024462822.1">
    <property type="nucleotide sequence ID" value="NZ_CP062939.1"/>
</dbReference>